<dbReference type="Gene3D" id="2.10.109.10">
    <property type="entry name" value="Umud Fragment, subunit A"/>
    <property type="match status" value="1"/>
</dbReference>
<organism evidence="3 4">
    <name type="scientific">Candidatus Pantoea symbiotica</name>
    <dbReference type="NCBI Taxonomy" id="1884370"/>
    <lineage>
        <taxon>Bacteria</taxon>
        <taxon>Pseudomonadati</taxon>
        <taxon>Pseudomonadota</taxon>
        <taxon>Gammaproteobacteria</taxon>
        <taxon>Enterobacterales</taxon>
        <taxon>Erwiniaceae</taxon>
        <taxon>Pantoea</taxon>
    </lineage>
</organism>
<dbReference type="InterPro" id="IPR010982">
    <property type="entry name" value="Lambda_DNA-bd_dom_sf"/>
</dbReference>
<name>A0A1I3UX96_9GAMM</name>
<feature type="domain" description="Bacteriophage CI repressor C-terminal" evidence="2">
    <location>
        <begin position="92"/>
        <end position="189"/>
    </location>
</feature>
<feature type="domain" description="Bacteriophage CI repressor N-terminal" evidence="1">
    <location>
        <begin position="13"/>
        <end position="75"/>
    </location>
</feature>
<dbReference type="Pfam" id="PF16452">
    <property type="entry name" value="Phage_CI_C"/>
    <property type="match status" value="1"/>
</dbReference>
<evidence type="ECO:0000313" key="3">
    <source>
        <dbReference type="EMBL" id="SFJ86527.1"/>
    </source>
</evidence>
<dbReference type="InterPro" id="IPR032499">
    <property type="entry name" value="Phage_CI_C"/>
</dbReference>
<dbReference type="Gene3D" id="1.10.260.40">
    <property type="entry name" value="lambda repressor-like DNA-binding domains"/>
    <property type="match status" value="1"/>
</dbReference>
<dbReference type="Pfam" id="PF07022">
    <property type="entry name" value="Phage_CI_repr"/>
    <property type="match status" value="1"/>
</dbReference>
<evidence type="ECO:0000259" key="2">
    <source>
        <dbReference type="Pfam" id="PF16452"/>
    </source>
</evidence>
<comment type="caution">
    <text evidence="3">The sequence shown here is derived from an EMBL/GenBank/DDBJ whole genome shotgun (WGS) entry which is preliminary data.</text>
</comment>
<sequence>MKLQINFEDGAKEVLDRVIEAYGFKTKLALADHLGIASSSLANRYTRGYFPSDIVVKCMAETGVSLEWLATGRGKEIDDSQKVNITNRFSLERKVLTGGGLQTLDFVAIDASLLTHFNIQLSEPAIIIDGSTQYIADFGKRDIFDGLWLISIEGSHSIKRVSRLPGSRLKVSFNNESFECAHSDIEVVAYLPISCGLTG</sequence>
<evidence type="ECO:0000313" key="4">
    <source>
        <dbReference type="Proteomes" id="UP000198841"/>
    </source>
</evidence>
<evidence type="ECO:0000259" key="1">
    <source>
        <dbReference type="Pfam" id="PF07022"/>
    </source>
</evidence>
<proteinExistence type="predicted"/>
<gene>
    <name evidence="3" type="ORF">SAMN05518863_103149</name>
</gene>
<keyword evidence="4" id="KW-1185">Reference proteome</keyword>
<reference evidence="3 4" key="1">
    <citation type="submission" date="2016-10" db="EMBL/GenBank/DDBJ databases">
        <authorList>
            <person name="Varghese N."/>
            <person name="Submissions S."/>
        </authorList>
    </citation>
    <scope>NUCLEOTIDE SEQUENCE [LARGE SCALE GENOMIC DNA]</scope>
    <source>
        <strain evidence="3 4">YR512</strain>
    </source>
</reference>
<dbReference type="InterPro" id="IPR010744">
    <property type="entry name" value="Phage_CI_N"/>
</dbReference>
<dbReference type="EMBL" id="FOSD01000003">
    <property type="protein sequence ID" value="SFJ86527.1"/>
    <property type="molecule type" value="Genomic_DNA"/>
</dbReference>
<dbReference type="Proteomes" id="UP000198841">
    <property type="component" value="Unassembled WGS sequence"/>
</dbReference>
<dbReference type="RefSeq" id="WP_175501689.1">
    <property type="nucleotide sequence ID" value="NZ_FOSD01000003.1"/>
</dbReference>
<protein>
    <submittedName>
        <fullName evidence="3">Bacteriophage CI repressor C-terminal domain-containing protein</fullName>
    </submittedName>
</protein>
<accession>A0A1I3UX96</accession>